<dbReference type="GO" id="GO:0043565">
    <property type="term" value="F:sequence-specific DNA binding"/>
    <property type="evidence" value="ECO:0007669"/>
    <property type="project" value="InterPro"/>
</dbReference>
<reference evidence="6 7" key="1">
    <citation type="submission" date="2020-02" db="EMBL/GenBank/DDBJ databases">
        <title>Genome sequences of Thiorhodococcus mannitoliphagus and Thiorhodococcus minor, purple sulfur photosynthetic bacteria in the gammaproteobacterial family, Chromatiaceae.</title>
        <authorList>
            <person name="Aviles F.A."/>
            <person name="Meyer T.E."/>
            <person name="Kyndt J.A."/>
        </authorList>
    </citation>
    <scope>NUCLEOTIDE SEQUENCE [LARGE SCALE GENOMIC DNA]</scope>
    <source>
        <strain evidence="6 7">DSM 11518</strain>
    </source>
</reference>
<gene>
    <name evidence="6" type="ORF">G3446_09400</name>
</gene>
<name>A0A6M0JYJ9_9GAMM</name>
<evidence type="ECO:0000256" key="3">
    <source>
        <dbReference type="ARBA" id="ARBA00023163"/>
    </source>
</evidence>
<feature type="region of interest" description="Disordered" evidence="4">
    <location>
        <begin position="1"/>
        <end position="22"/>
    </location>
</feature>
<evidence type="ECO:0000259" key="5">
    <source>
        <dbReference type="PROSITE" id="PS01124"/>
    </source>
</evidence>
<evidence type="ECO:0000313" key="6">
    <source>
        <dbReference type="EMBL" id="NEV62101.1"/>
    </source>
</evidence>
<sequence length="340" mass="37626">MDDTREPLSAKDLSAPAASCADRQTLTDASEAATAQDWVPIEYRQLSPGRFSGLMQSLELSNIALFHERHDQDVHKTGALPPGQCTVSLIDRGHSAARFSQFPIDGPDVLFFQTERHEFDIVIPRGRATIYAHLEQEELVRGLETLDKPLAERLAGSRGLQSLGPFGKAGLEQTMHALLGIAQDPGLGQGGADPRLLRRKLMDQILLAIVACRHPLAGNASELHARRRSFQIVRAAREFMEAQLDEGITPGMVDLCANTGVSERTLRYAFHDQLGRPPSAYLRLLRLNRIRADLLTATPSTSVSSVAIRWGFLHLGRFAQDYRRLFQETPSATLSHARRP</sequence>
<proteinExistence type="predicted"/>
<dbReference type="EMBL" id="JAAIJQ010000022">
    <property type="protein sequence ID" value="NEV62101.1"/>
    <property type="molecule type" value="Genomic_DNA"/>
</dbReference>
<dbReference type="InterPro" id="IPR050204">
    <property type="entry name" value="AraC_XylS_family_regulators"/>
</dbReference>
<keyword evidence="7" id="KW-1185">Reference proteome</keyword>
<dbReference type="AlphaFoldDB" id="A0A6M0JYJ9"/>
<organism evidence="6 7">
    <name type="scientific">Thiorhodococcus minor</name>
    <dbReference type="NCBI Taxonomy" id="57489"/>
    <lineage>
        <taxon>Bacteria</taxon>
        <taxon>Pseudomonadati</taxon>
        <taxon>Pseudomonadota</taxon>
        <taxon>Gammaproteobacteria</taxon>
        <taxon>Chromatiales</taxon>
        <taxon>Chromatiaceae</taxon>
        <taxon>Thiorhodococcus</taxon>
    </lineage>
</organism>
<dbReference type="PROSITE" id="PS00041">
    <property type="entry name" value="HTH_ARAC_FAMILY_1"/>
    <property type="match status" value="1"/>
</dbReference>
<accession>A0A6M0JYJ9</accession>
<dbReference type="PANTHER" id="PTHR46796">
    <property type="entry name" value="HTH-TYPE TRANSCRIPTIONAL ACTIVATOR RHAS-RELATED"/>
    <property type="match status" value="1"/>
</dbReference>
<dbReference type="InterPro" id="IPR018062">
    <property type="entry name" value="HTH_AraC-typ_CS"/>
</dbReference>
<evidence type="ECO:0000256" key="1">
    <source>
        <dbReference type="ARBA" id="ARBA00023015"/>
    </source>
</evidence>
<dbReference type="RefSeq" id="WP_164452575.1">
    <property type="nucleotide sequence ID" value="NZ_JAAIJQ010000022.1"/>
</dbReference>
<comment type="caution">
    <text evidence="6">The sequence shown here is derived from an EMBL/GenBank/DDBJ whole genome shotgun (WGS) entry which is preliminary data.</text>
</comment>
<dbReference type="InterPro" id="IPR018060">
    <property type="entry name" value="HTH_AraC"/>
</dbReference>
<protein>
    <submittedName>
        <fullName evidence="6">Helix-turn-helix domain-containing protein</fullName>
    </submittedName>
</protein>
<evidence type="ECO:0000256" key="2">
    <source>
        <dbReference type="ARBA" id="ARBA00023125"/>
    </source>
</evidence>
<dbReference type="Pfam" id="PF12833">
    <property type="entry name" value="HTH_18"/>
    <property type="match status" value="1"/>
</dbReference>
<dbReference type="PANTHER" id="PTHR46796:SF12">
    <property type="entry name" value="HTH-TYPE DNA-BINDING TRANSCRIPTIONAL ACTIVATOR EUTR"/>
    <property type="match status" value="1"/>
</dbReference>
<dbReference type="GO" id="GO:0003700">
    <property type="term" value="F:DNA-binding transcription factor activity"/>
    <property type="evidence" value="ECO:0007669"/>
    <property type="project" value="InterPro"/>
</dbReference>
<keyword evidence="3" id="KW-0804">Transcription</keyword>
<dbReference type="Proteomes" id="UP000483379">
    <property type="component" value="Unassembled WGS sequence"/>
</dbReference>
<dbReference type="PROSITE" id="PS01124">
    <property type="entry name" value="HTH_ARAC_FAMILY_2"/>
    <property type="match status" value="1"/>
</dbReference>
<evidence type="ECO:0000256" key="4">
    <source>
        <dbReference type="SAM" id="MobiDB-lite"/>
    </source>
</evidence>
<dbReference type="Gene3D" id="1.10.10.60">
    <property type="entry name" value="Homeodomain-like"/>
    <property type="match status" value="1"/>
</dbReference>
<keyword evidence="1" id="KW-0805">Transcription regulation</keyword>
<evidence type="ECO:0000313" key="7">
    <source>
        <dbReference type="Proteomes" id="UP000483379"/>
    </source>
</evidence>
<feature type="domain" description="HTH araC/xylS-type" evidence="5">
    <location>
        <begin position="234"/>
        <end position="336"/>
    </location>
</feature>
<keyword evidence="2" id="KW-0238">DNA-binding</keyword>
<dbReference type="SMART" id="SM00342">
    <property type="entry name" value="HTH_ARAC"/>
    <property type="match status" value="1"/>
</dbReference>